<dbReference type="Pfam" id="PF00172">
    <property type="entry name" value="Zn_clus"/>
    <property type="match status" value="1"/>
</dbReference>
<evidence type="ECO:0000256" key="2">
    <source>
        <dbReference type="ARBA" id="ARBA00023015"/>
    </source>
</evidence>
<feature type="compositionally biased region" description="Polar residues" evidence="6">
    <location>
        <begin position="246"/>
        <end position="257"/>
    </location>
</feature>
<feature type="region of interest" description="Disordered" evidence="6">
    <location>
        <begin position="811"/>
        <end position="830"/>
    </location>
</feature>
<dbReference type="InterPro" id="IPR036864">
    <property type="entry name" value="Zn2-C6_fun-type_DNA-bd_sf"/>
</dbReference>
<dbReference type="GO" id="GO:0005634">
    <property type="term" value="C:nucleus"/>
    <property type="evidence" value="ECO:0007669"/>
    <property type="project" value="UniProtKB-SubCell"/>
</dbReference>
<name>A0A316TX47_9BASI</name>
<evidence type="ECO:0000256" key="3">
    <source>
        <dbReference type="ARBA" id="ARBA00023125"/>
    </source>
</evidence>
<feature type="compositionally biased region" description="Polar residues" evidence="6">
    <location>
        <begin position="124"/>
        <end position="140"/>
    </location>
</feature>
<comment type="subcellular location">
    <subcellularLocation>
        <location evidence="1">Nucleus</location>
    </subcellularLocation>
</comment>
<feature type="region of interest" description="Disordered" evidence="6">
    <location>
        <begin position="84"/>
        <end position="224"/>
    </location>
</feature>
<feature type="domain" description="Zn(2)-C6 fungal-type" evidence="7">
    <location>
        <begin position="49"/>
        <end position="81"/>
    </location>
</feature>
<evidence type="ECO:0000256" key="6">
    <source>
        <dbReference type="SAM" id="MobiDB-lite"/>
    </source>
</evidence>
<dbReference type="SUPFAM" id="SSF57701">
    <property type="entry name" value="Zn2/Cys6 DNA-binding domain"/>
    <property type="match status" value="1"/>
</dbReference>
<accession>A0A316TX47</accession>
<evidence type="ECO:0000313" key="8">
    <source>
        <dbReference type="EMBL" id="PWN18026.1"/>
    </source>
</evidence>
<dbReference type="EMBL" id="KZ819339">
    <property type="protein sequence ID" value="PWN18026.1"/>
    <property type="molecule type" value="Genomic_DNA"/>
</dbReference>
<sequence length="899" mass="99595">MTGRPPFSRPYQGQGSLLQASSSSSSSSSPPTIVQQPNATGAGSRMNRACLECRLAKFKCSRDREADDCQRCIHHGFDCVTVSHRRGRKPKSRLAGLDVSAVGPISHSKTSLKRTRSEEEIQESPLTRPSGSHSNVPSTSREADRSGFLGDDDGHGGAGIALELLRQNAPSGMSQQQQQQQQPQQQQQRRYHEHQQQQQNGRVQLTTPVRPPHRPTNGTSDRDWDLDRLKSYLVADLRRTQSHTASSYTLVTPSRNLSPRAPPVGRSQWPSPADPPPYPVDVRVKDQPKTLASILDPSDNHAAFSGSSPTADEQREDPVSVGTISANDAAQLYAYFLSHLNIWSAMLDVDVQTHDYVQDRSTFLYSVILFAAAKAIPWRDSEADSWDFLRKVRGGMTTQPGQRKTDEQGNAIKDAWRMMRDRLHAHAKDEAARSLIDGDRSVEAVQAFFFLATWKDIDDSLTHVQSGFAFRLALDMRLGDSCPRSLLKRPTHRALPGNASSSHEKARERAIQVHFRKRQRTFLQLFVQDRLQSIYYVSHHTIPVFHPLIRTAELWKDDPLHTANDSWCCAAVEIRKIQSRWQGILEDDSFARGYRPSEALITSIRRDLEEWQAKWSFWTLPRSSQRGVPGTMTAPERACRSGSMMIWANSLSLHLGCSILRQQSPEDGPMPLGTRSNWDHHSSTNQTRSRSTTPSGGPHLLSAQAPSVRFCIEAARGVLAGVLEIPVDLIRAIPDSLSLEAAHAAKFLTSMVCVCEVATLQDRYLASVMELCQRVRDRFEGGTYTDRDTIALHARFLDRLITAAREPAATAVGNTGGSADTSSEVTSGVAPSDVPSDVYGYGVHTAKPANADPFHPFGPFDGTLLSSAELNNTSLIDDAMSSMDFDAQAFLNSISETFF</sequence>
<dbReference type="GO" id="GO:0008270">
    <property type="term" value="F:zinc ion binding"/>
    <property type="evidence" value="ECO:0007669"/>
    <property type="project" value="InterPro"/>
</dbReference>
<dbReference type="GeneID" id="37015185"/>
<evidence type="ECO:0000259" key="7">
    <source>
        <dbReference type="PROSITE" id="PS50048"/>
    </source>
</evidence>
<feature type="region of interest" description="Disordered" evidence="6">
    <location>
        <begin position="666"/>
        <end position="699"/>
    </location>
</feature>
<keyword evidence="2" id="KW-0805">Transcription regulation</keyword>
<feature type="compositionally biased region" description="Polar residues" evidence="6">
    <location>
        <begin position="11"/>
        <end position="20"/>
    </location>
</feature>
<dbReference type="OrthoDB" id="3163292at2759"/>
<feature type="compositionally biased region" description="Low complexity" evidence="6">
    <location>
        <begin position="683"/>
        <end position="695"/>
    </location>
</feature>
<dbReference type="GO" id="GO:0000981">
    <property type="term" value="F:DNA-binding transcription factor activity, RNA polymerase II-specific"/>
    <property type="evidence" value="ECO:0007669"/>
    <property type="project" value="InterPro"/>
</dbReference>
<dbReference type="RefSeq" id="XP_025345186.1">
    <property type="nucleotide sequence ID" value="XM_025493451.1"/>
</dbReference>
<dbReference type="SMART" id="SM00066">
    <property type="entry name" value="GAL4"/>
    <property type="match status" value="1"/>
</dbReference>
<evidence type="ECO:0000313" key="9">
    <source>
        <dbReference type="Proteomes" id="UP000245942"/>
    </source>
</evidence>
<dbReference type="CDD" id="cd00067">
    <property type="entry name" value="GAL4"/>
    <property type="match status" value="1"/>
</dbReference>
<feature type="compositionally biased region" description="Low complexity" evidence="6">
    <location>
        <begin position="175"/>
        <end position="188"/>
    </location>
</feature>
<dbReference type="PROSITE" id="PS00463">
    <property type="entry name" value="ZN2_CY6_FUNGAL_1"/>
    <property type="match status" value="1"/>
</dbReference>
<protein>
    <recommendedName>
        <fullName evidence="7">Zn(2)-C6 fungal-type domain-containing protein</fullName>
    </recommendedName>
</protein>
<organism evidence="8 9">
    <name type="scientific">Pseudomicrostroma glucosiphilum</name>
    <dbReference type="NCBI Taxonomy" id="1684307"/>
    <lineage>
        <taxon>Eukaryota</taxon>
        <taxon>Fungi</taxon>
        <taxon>Dikarya</taxon>
        <taxon>Basidiomycota</taxon>
        <taxon>Ustilaginomycotina</taxon>
        <taxon>Exobasidiomycetes</taxon>
        <taxon>Microstromatales</taxon>
        <taxon>Microstromatales incertae sedis</taxon>
        <taxon>Pseudomicrostroma</taxon>
    </lineage>
</organism>
<evidence type="ECO:0000256" key="1">
    <source>
        <dbReference type="ARBA" id="ARBA00004123"/>
    </source>
</evidence>
<dbReference type="InterPro" id="IPR051089">
    <property type="entry name" value="prtT"/>
</dbReference>
<feature type="region of interest" description="Disordered" evidence="6">
    <location>
        <begin position="1"/>
        <end position="44"/>
    </location>
</feature>
<dbReference type="CDD" id="cd12148">
    <property type="entry name" value="fungal_TF_MHR"/>
    <property type="match status" value="1"/>
</dbReference>
<reference evidence="8 9" key="1">
    <citation type="journal article" date="2018" name="Mol. Biol. Evol.">
        <title>Broad Genomic Sampling Reveals a Smut Pathogenic Ancestry of the Fungal Clade Ustilaginomycotina.</title>
        <authorList>
            <person name="Kijpornyongpan T."/>
            <person name="Mondo S.J."/>
            <person name="Barry K."/>
            <person name="Sandor L."/>
            <person name="Lee J."/>
            <person name="Lipzen A."/>
            <person name="Pangilinan J."/>
            <person name="LaButti K."/>
            <person name="Hainaut M."/>
            <person name="Henrissat B."/>
            <person name="Grigoriev I.V."/>
            <person name="Spatafora J.W."/>
            <person name="Aime M.C."/>
        </authorList>
    </citation>
    <scope>NUCLEOTIDE SEQUENCE [LARGE SCALE GENOMIC DNA]</scope>
    <source>
        <strain evidence="8 9">MCA 4718</strain>
    </source>
</reference>
<evidence type="ECO:0000256" key="4">
    <source>
        <dbReference type="ARBA" id="ARBA00023163"/>
    </source>
</evidence>
<dbReference type="InterPro" id="IPR001138">
    <property type="entry name" value="Zn2Cys6_DnaBD"/>
</dbReference>
<feature type="compositionally biased region" description="Polar residues" evidence="6">
    <location>
        <begin position="817"/>
        <end position="826"/>
    </location>
</feature>
<dbReference type="PANTHER" id="PTHR31845">
    <property type="entry name" value="FINGER DOMAIN PROTEIN, PUTATIVE-RELATED"/>
    <property type="match status" value="1"/>
</dbReference>
<keyword evidence="9" id="KW-1185">Reference proteome</keyword>
<dbReference type="AlphaFoldDB" id="A0A316TX47"/>
<keyword evidence="5" id="KW-0539">Nucleus</keyword>
<gene>
    <name evidence="8" type="ORF">BCV69DRAFT_285623</name>
</gene>
<proteinExistence type="predicted"/>
<keyword evidence="3" id="KW-0238">DNA-binding</keyword>
<dbReference type="Gene3D" id="4.10.240.10">
    <property type="entry name" value="Zn(2)-C6 fungal-type DNA-binding domain"/>
    <property type="match status" value="1"/>
</dbReference>
<feature type="compositionally biased region" description="Polar residues" evidence="6">
    <location>
        <begin position="30"/>
        <end position="41"/>
    </location>
</feature>
<feature type="region of interest" description="Disordered" evidence="6">
    <location>
        <begin position="246"/>
        <end position="276"/>
    </location>
</feature>
<dbReference type="Proteomes" id="UP000245942">
    <property type="component" value="Unassembled WGS sequence"/>
</dbReference>
<dbReference type="GO" id="GO:0000976">
    <property type="term" value="F:transcription cis-regulatory region binding"/>
    <property type="evidence" value="ECO:0007669"/>
    <property type="project" value="TreeGrafter"/>
</dbReference>
<dbReference type="PROSITE" id="PS50048">
    <property type="entry name" value="ZN2_CY6_FUNGAL_2"/>
    <property type="match status" value="1"/>
</dbReference>
<dbReference type="PANTHER" id="PTHR31845:SF19">
    <property type="entry name" value="TRANSCRIPTION FACTOR DOMAIN-CONTAINING PROTEIN"/>
    <property type="match status" value="1"/>
</dbReference>
<keyword evidence="4" id="KW-0804">Transcription</keyword>
<feature type="region of interest" description="Disordered" evidence="6">
    <location>
        <begin position="294"/>
        <end position="316"/>
    </location>
</feature>
<evidence type="ECO:0000256" key="5">
    <source>
        <dbReference type="ARBA" id="ARBA00023242"/>
    </source>
</evidence>